<comment type="function">
    <text evidence="11">Probable component of the MCM2-7 complex (MCM complex) that may function as a DNA helicase and which is essential to undergo a single round of replication initiation and elongation per cell cycle in eukaryotic cells.</text>
</comment>
<keyword evidence="14" id="KW-1185">Reference proteome</keyword>
<keyword evidence="9" id="KW-0238">DNA-binding</keyword>
<dbReference type="InterPro" id="IPR033762">
    <property type="entry name" value="MCM_OB"/>
</dbReference>
<evidence type="ECO:0000256" key="10">
    <source>
        <dbReference type="ARBA" id="ARBA00023242"/>
    </source>
</evidence>
<evidence type="ECO:0000313" key="13">
    <source>
        <dbReference type="EMBL" id="KAF6134553.1"/>
    </source>
</evidence>
<comment type="subcellular location">
    <subcellularLocation>
        <location evidence="1">Nucleus</location>
    </subcellularLocation>
</comment>
<evidence type="ECO:0000256" key="5">
    <source>
        <dbReference type="ARBA" id="ARBA00022741"/>
    </source>
</evidence>
<dbReference type="GO" id="GO:0003677">
    <property type="term" value="F:DNA binding"/>
    <property type="evidence" value="ECO:0007669"/>
    <property type="project" value="UniProtKB-KW"/>
</dbReference>
<name>A0A7J7KW15_9MAGN</name>
<dbReference type="GO" id="GO:0000347">
    <property type="term" value="C:THO complex"/>
    <property type="evidence" value="ECO:0007669"/>
    <property type="project" value="UniProtKB-ARBA"/>
</dbReference>
<dbReference type="Proteomes" id="UP000541444">
    <property type="component" value="Unassembled WGS sequence"/>
</dbReference>
<evidence type="ECO:0000313" key="14">
    <source>
        <dbReference type="Proteomes" id="UP000541444"/>
    </source>
</evidence>
<keyword evidence="4" id="KW-0235">DNA replication</keyword>
<dbReference type="EC" id="3.6.4.12" evidence="3"/>
<dbReference type="GO" id="GO:0016787">
    <property type="term" value="F:hydrolase activity"/>
    <property type="evidence" value="ECO:0007669"/>
    <property type="project" value="UniProtKB-KW"/>
</dbReference>
<protein>
    <recommendedName>
        <fullName evidence="3">DNA helicase</fullName>
        <ecNumber evidence="3">3.6.4.12</ecNumber>
    </recommendedName>
</protein>
<keyword evidence="5" id="KW-0547">Nucleotide-binding</keyword>
<comment type="caution">
    <text evidence="13">The sequence shown here is derived from an EMBL/GenBank/DDBJ whole genome shotgun (WGS) entry which is preliminary data.</text>
</comment>
<dbReference type="InterPro" id="IPR012340">
    <property type="entry name" value="NA-bd_OB-fold"/>
</dbReference>
<dbReference type="SUPFAM" id="SSF50249">
    <property type="entry name" value="Nucleic acid-binding proteins"/>
    <property type="match status" value="1"/>
</dbReference>
<dbReference type="GO" id="GO:0006260">
    <property type="term" value="P:DNA replication"/>
    <property type="evidence" value="ECO:0007669"/>
    <property type="project" value="UniProtKB-KW"/>
</dbReference>
<proteinExistence type="inferred from homology"/>
<evidence type="ECO:0000256" key="11">
    <source>
        <dbReference type="ARBA" id="ARBA00053280"/>
    </source>
</evidence>
<feature type="domain" description="MCM OB" evidence="12">
    <location>
        <begin position="6"/>
        <end position="76"/>
    </location>
</feature>
<evidence type="ECO:0000256" key="3">
    <source>
        <dbReference type="ARBA" id="ARBA00012551"/>
    </source>
</evidence>
<keyword evidence="7" id="KW-0347">Helicase</keyword>
<dbReference type="FunFam" id="2.20.28.10:FF:000003">
    <property type="entry name" value="DNA helicase"/>
    <property type="match status" value="1"/>
</dbReference>
<dbReference type="GO" id="GO:0005524">
    <property type="term" value="F:ATP binding"/>
    <property type="evidence" value="ECO:0007669"/>
    <property type="project" value="UniProtKB-KW"/>
</dbReference>
<dbReference type="EMBL" id="JACGCM010002835">
    <property type="protein sequence ID" value="KAF6134553.1"/>
    <property type="molecule type" value="Genomic_DNA"/>
</dbReference>
<evidence type="ECO:0000256" key="6">
    <source>
        <dbReference type="ARBA" id="ARBA00022801"/>
    </source>
</evidence>
<dbReference type="OrthoDB" id="10251574at2759"/>
<keyword evidence="6" id="KW-0378">Hydrolase</keyword>
<evidence type="ECO:0000256" key="2">
    <source>
        <dbReference type="ARBA" id="ARBA00008010"/>
    </source>
</evidence>
<evidence type="ECO:0000256" key="8">
    <source>
        <dbReference type="ARBA" id="ARBA00022840"/>
    </source>
</evidence>
<dbReference type="Pfam" id="PF17207">
    <property type="entry name" value="MCM_OB"/>
    <property type="match status" value="1"/>
</dbReference>
<evidence type="ECO:0000256" key="4">
    <source>
        <dbReference type="ARBA" id="ARBA00022705"/>
    </source>
</evidence>
<dbReference type="AlphaFoldDB" id="A0A7J7KW15"/>
<accession>A0A7J7KW15</accession>
<evidence type="ECO:0000256" key="9">
    <source>
        <dbReference type="ARBA" id="ARBA00023125"/>
    </source>
</evidence>
<evidence type="ECO:0000256" key="7">
    <source>
        <dbReference type="ARBA" id="ARBA00022806"/>
    </source>
</evidence>
<evidence type="ECO:0000259" key="12">
    <source>
        <dbReference type="Pfam" id="PF17207"/>
    </source>
</evidence>
<evidence type="ECO:0000256" key="1">
    <source>
        <dbReference type="ARBA" id="ARBA00004123"/>
    </source>
</evidence>
<dbReference type="Gene3D" id="2.20.28.10">
    <property type="match status" value="1"/>
</dbReference>
<organism evidence="13 14">
    <name type="scientific">Kingdonia uniflora</name>
    <dbReference type="NCBI Taxonomy" id="39325"/>
    <lineage>
        <taxon>Eukaryota</taxon>
        <taxon>Viridiplantae</taxon>
        <taxon>Streptophyta</taxon>
        <taxon>Embryophyta</taxon>
        <taxon>Tracheophyta</taxon>
        <taxon>Spermatophyta</taxon>
        <taxon>Magnoliopsida</taxon>
        <taxon>Ranunculales</taxon>
        <taxon>Circaeasteraceae</taxon>
        <taxon>Kingdonia</taxon>
    </lineage>
</organism>
<gene>
    <name evidence="13" type="ORF">GIB67_022293</name>
</gene>
<dbReference type="Gene3D" id="2.40.50.140">
    <property type="entry name" value="Nucleic acid-binding proteins"/>
    <property type="match status" value="1"/>
</dbReference>
<reference evidence="13 14" key="1">
    <citation type="journal article" date="2020" name="IScience">
        <title>Genome Sequencing of the Endangered Kingdonia uniflora (Circaeasteraceae, Ranunculales) Reveals Potential Mechanisms of Evolutionary Specialization.</title>
        <authorList>
            <person name="Sun Y."/>
            <person name="Deng T."/>
            <person name="Zhang A."/>
            <person name="Moore M.J."/>
            <person name="Landis J.B."/>
            <person name="Lin N."/>
            <person name="Zhang H."/>
            <person name="Zhang X."/>
            <person name="Huang J."/>
            <person name="Zhang X."/>
            <person name="Sun H."/>
            <person name="Wang H."/>
        </authorList>
    </citation>
    <scope>NUCLEOTIDE SEQUENCE [LARGE SCALE GENOMIC DNA]</scope>
    <source>
        <strain evidence="13">TB1705</strain>
        <tissue evidence="13">Leaf</tissue>
    </source>
</reference>
<sequence>MILSNIEKMVSVIIRCSSLIPEIREAVFQCLVRGYFSDPINVGKGRVNEPKRCGRQECLAVNSMTLIHNRSSIKDGSSQRMIQQPLRRHVIEVKT</sequence>
<dbReference type="GO" id="GO:0003678">
    <property type="term" value="F:DNA helicase activity"/>
    <property type="evidence" value="ECO:0007669"/>
    <property type="project" value="UniProtKB-EC"/>
</dbReference>
<comment type="similarity">
    <text evidence="2">Belongs to the MCM family.</text>
</comment>
<keyword evidence="10" id="KW-0539">Nucleus</keyword>
<keyword evidence="8" id="KW-0067">ATP-binding</keyword>